<dbReference type="GO" id="GO:0016851">
    <property type="term" value="F:magnesium chelatase activity"/>
    <property type="evidence" value="ECO:0007669"/>
    <property type="project" value="UniProtKB-EC"/>
</dbReference>
<sequence length="1354" mass="151127">MKRIVLIAGFESFNADLYRKAAELATIRCPELDIRVFSDREITANPDTVDAALQDAQVFFGSLLFDYDQVLWLRDRIQHIPIRLVFESALELISLTQIGQFKIGDKPKGMPKPVKFILDKFSNGREEDRLAGYISFLKIGPKLLKYIPARKVQDLRNWLIIYGYWNAGGSDNVASMFWTLAEKYLELKVGEIPPPVETPNMGLLHPDYDGYFESPRQYLEWYKSLKVKQLNVIGKSPTSPLASQHNLGQKATLRSQPTNLQPTNLQPTNLQPTNLQPTNLQPVNLQPANLQPANLGQKATLREQPTNPRENPVVGILLYRKHVVTKQPYIPQLIRYFEEAGLTPLPIFINGVEGHVAVRDWMTSAYETQQRQLDNVETPSLSKDAVEVDAIVSTIGFPLVGGPAGSMEAGRQVAVAKRILTAKNVPYCIAAPLLIQDIYSWTRQGIGGLQSVVLYALPELDGAIDTVPLGGLVGENIYLIPERVKRLTGRVKRWIQLRQTPPDQRRIAIILYGFPPGYGATGTAALLNVPRSLLKFLHALKEQGYTVGELPEDGEELIRWVKAADEGLNGDSLNGDSLNGECSNQQHSTSNIQPATTNIQPATTNIQPSTTVNVKTLQEWLGYLLTTRIEKQWQSLTGTGIKTNGDEFEIGGIELGNVWIGVQPPLGISGDPMRLMFERDLTPHPQYTAFYKWLQNDFDAHAVVHFGMHGTVEWLPGSPLGNTGYSWSDILLGNIPNLYIYAANNPSESMLAKRRGYGVLVSHNVPPYGRAGLYKELVVLRDLISEYREDPEKNYVLKEAICKKIIDSGLDTDCPFEDAKGLGIAFSPENAQMFSADSFNRYLVKLYDYLLVLEQRLFSSGLHTLGQVPDSEQLESYLRAYFGEDVSEAMVKAIVDGEFESQTPEAREQVEDEKLEEALRIGELLMQTGEELTNLLRGLNGEYIPPAPGGDLLRDGPGVLPTGRNIHALDPYRMPSPAAYERGREVARKIIAQHLEEHHEYPETVAVMLWGLDAIKTRGESLGILLELVGAAPVKEGTGRIVRYDLMPLAEVGHPRIDVLANLSGIFRDSFVNIVELLDDLFLRATEADEPEEENFIRKHGLALRSQGVDNVSARLFSNPAGDYGSLVNDQVVDGNWESGDELANTWQSRNVFSYGRQDKGQARPEVMEQLLQSTSRIVQEIDSVEYGLTDIQEYYANTGGLKRAAEKQGGKTVNASFVESFSKDTTPRKLEDLLRLEYRTKLLNPKWAEAMANQGSGGAYEISQRMTALIGWGGTADFQDNWVYDQAADTYALDEEMAKRLRQANPEAFRNIVGRMLEANGRGFWEPNQETLQKLRELYDLADQEIEGVTALG</sequence>
<dbReference type="PANTHER" id="PTHR44119">
    <property type="entry name" value="MAGNESIUM-CHELATASE SUBUNIT CHLH, CHLOROPLASTIC"/>
    <property type="match status" value="1"/>
</dbReference>
<keyword evidence="14" id="KW-1185">Reference proteome</keyword>
<dbReference type="InterPro" id="IPR022571">
    <property type="entry name" value="Mg_chelatase_H_N"/>
</dbReference>
<feature type="domain" description="CobN/magnesium chelatase" evidence="11">
    <location>
        <begin position="886"/>
        <end position="1333"/>
    </location>
</feature>
<comment type="similarity">
    <text evidence="1">Belongs to the Mg-chelatase subunit H family.</text>
</comment>
<keyword evidence="4" id="KW-0436">Ligase</keyword>
<evidence type="ECO:0000256" key="10">
    <source>
        <dbReference type="SAM" id="MobiDB-lite"/>
    </source>
</evidence>
<keyword evidence="5" id="KW-0547">Nucleotide-binding</keyword>
<gene>
    <name evidence="13" type="ORF">BJP37_10635</name>
</gene>
<dbReference type="GO" id="GO:0015979">
    <property type="term" value="P:photosynthesis"/>
    <property type="evidence" value="ECO:0007669"/>
    <property type="project" value="UniProtKB-KW"/>
</dbReference>
<dbReference type="Proteomes" id="UP000186657">
    <property type="component" value="Unassembled WGS sequence"/>
</dbReference>
<feature type="domain" description="Magnesium chelatase subunit H N-terminal" evidence="12">
    <location>
        <begin position="3"/>
        <end position="159"/>
    </location>
</feature>
<evidence type="ECO:0000256" key="6">
    <source>
        <dbReference type="ARBA" id="ARBA00022840"/>
    </source>
</evidence>
<dbReference type="CDD" id="cd10150">
    <property type="entry name" value="CobN_like"/>
    <property type="match status" value="1"/>
</dbReference>
<evidence type="ECO:0000256" key="4">
    <source>
        <dbReference type="ARBA" id="ARBA00022598"/>
    </source>
</evidence>
<evidence type="ECO:0000313" key="13">
    <source>
        <dbReference type="EMBL" id="OLT59434.1"/>
    </source>
</evidence>
<comment type="catalytic activity">
    <reaction evidence="9">
        <text>protoporphyrin IX + Mg(2+) + ATP + H2O = Mg-protoporphyrin IX + ADP + phosphate + 3 H(+)</text>
        <dbReference type="Rhea" id="RHEA:13961"/>
        <dbReference type="ChEBI" id="CHEBI:15377"/>
        <dbReference type="ChEBI" id="CHEBI:15378"/>
        <dbReference type="ChEBI" id="CHEBI:18420"/>
        <dbReference type="ChEBI" id="CHEBI:30616"/>
        <dbReference type="ChEBI" id="CHEBI:43474"/>
        <dbReference type="ChEBI" id="CHEBI:57306"/>
        <dbReference type="ChEBI" id="CHEBI:60492"/>
        <dbReference type="ChEBI" id="CHEBI:456216"/>
        <dbReference type="EC" id="6.6.1.1"/>
    </reaction>
</comment>
<protein>
    <recommendedName>
        <fullName evidence="2">magnesium chelatase</fullName>
        <ecNumber evidence="2">6.6.1.1</ecNumber>
    </recommendedName>
</protein>
<evidence type="ECO:0000259" key="12">
    <source>
        <dbReference type="Pfam" id="PF11965"/>
    </source>
</evidence>
<feature type="domain" description="CobN/magnesium chelatase" evidence="11">
    <location>
        <begin position="163"/>
        <end position="225"/>
    </location>
</feature>
<name>A0A1U7N0K8_9CYAN</name>
<dbReference type="InterPro" id="IPR003672">
    <property type="entry name" value="CobN/Mg_chltase"/>
</dbReference>
<evidence type="ECO:0000256" key="8">
    <source>
        <dbReference type="ARBA" id="ARBA00023444"/>
    </source>
</evidence>
<proteinExistence type="inferred from homology"/>
<keyword evidence="7" id="KW-0149">Chlorophyll biosynthesis</keyword>
<evidence type="ECO:0000256" key="2">
    <source>
        <dbReference type="ARBA" id="ARBA00012825"/>
    </source>
</evidence>
<dbReference type="PANTHER" id="PTHR44119:SF1">
    <property type="entry name" value="MAGNESIUM-CHELATASE SUBUNIT CHLH, CHLOROPLASTIC"/>
    <property type="match status" value="1"/>
</dbReference>
<keyword evidence="3" id="KW-0602">Photosynthesis</keyword>
<evidence type="ECO:0000256" key="1">
    <source>
        <dbReference type="ARBA" id="ARBA00010851"/>
    </source>
</evidence>
<dbReference type="EC" id="6.6.1.1" evidence="2"/>
<dbReference type="Pfam" id="PF02514">
    <property type="entry name" value="CobN-Mg_chel"/>
    <property type="match status" value="2"/>
</dbReference>
<organism evidence="13 14">
    <name type="scientific">Moorena bouillonii PNG</name>
    <dbReference type="NCBI Taxonomy" id="568701"/>
    <lineage>
        <taxon>Bacteria</taxon>
        <taxon>Bacillati</taxon>
        <taxon>Cyanobacteriota</taxon>
        <taxon>Cyanophyceae</taxon>
        <taxon>Coleofasciculales</taxon>
        <taxon>Coleofasciculaceae</taxon>
        <taxon>Moorena</taxon>
    </lineage>
</organism>
<keyword evidence="6" id="KW-0067">ATP-binding</keyword>
<evidence type="ECO:0000259" key="11">
    <source>
        <dbReference type="Pfam" id="PF02514"/>
    </source>
</evidence>
<comment type="caution">
    <text evidence="13">The sequence shown here is derived from an EMBL/GenBank/DDBJ whole genome shotgun (WGS) entry which is preliminary data.</text>
</comment>
<dbReference type="Pfam" id="PF11965">
    <property type="entry name" value="DUF3479"/>
    <property type="match status" value="1"/>
</dbReference>
<evidence type="ECO:0000256" key="9">
    <source>
        <dbReference type="ARBA" id="ARBA00048693"/>
    </source>
</evidence>
<feature type="region of interest" description="Disordered" evidence="10">
    <location>
        <begin position="238"/>
        <end position="270"/>
    </location>
</feature>
<evidence type="ECO:0000256" key="3">
    <source>
        <dbReference type="ARBA" id="ARBA00022531"/>
    </source>
</evidence>
<evidence type="ECO:0000313" key="14">
    <source>
        <dbReference type="Proteomes" id="UP000186657"/>
    </source>
</evidence>
<reference evidence="13 14" key="1">
    <citation type="submission" date="2016-10" db="EMBL/GenBank/DDBJ databases">
        <title>Comparative genomics uncovers the prolific and rare metabolic potential of the cyanobacterial genus Moorea.</title>
        <authorList>
            <person name="Leao T."/>
            <person name="Castelao G."/>
            <person name="Korobeynikov A."/>
            <person name="Monroe E.A."/>
            <person name="Podell S."/>
            <person name="Glukhov E."/>
            <person name="Allen E."/>
            <person name="Gerwick W.H."/>
            <person name="Gerwick L."/>
        </authorList>
    </citation>
    <scope>NUCLEOTIDE SEQUENCE [LARGE SCALE GENOMIC DNA]</scope>
    <source>
        <strain evidence="13 14">PNG5-198</strain>
    </source>
</reference>
<dbReference type="RefSeq" id="WP_075898807.1">
    <property type="nucleotide sequence ID" value="NZ_MKZS01000001.1"/>
</dbReference>
<dbReference type="EMBL" id="MKZS01000001">
    <property type="protein sequence ID" value="OLT59434.1"/>
    <property type="molecule type" value="Genomic_DNA"/>
</dbReference>
<accession>A0A1U7N0K8</accession>
<evidence type="ECO:0000256" key="7">
    <source>
        <dbReference type="ARBA" id="ARBA00023171"/>
    </source>
</evidence>
<dbReference type="GO" id="GO:0005524">
    <property type="term" value="F:ATP binding"/>
    <property type="evidence" value="ECO:0007669"/>
    <property type="project" value="UniProtKB-KW"/>
</dbReference>
<comment type="pathway">
    <text evidence="8">Porphyrin-containing compound metabolism.</text>
</comment>
<dbReference type="GO" id="GO:0015995">
    <property type="term" value="P:chlorophyll biosynthetic process"/>
    <property type="evidence" value="ECO:0007669"/>
    <property type="project" value="UniProtKB-KW"/>
</dbReference>
<evidence type="ECO:0000256" key="5">
    <source>
        <dbReference type="ARBA" id="ARBA00022741"/>
    </source>
</evidence>